<dbReference type="Pfam" id="PF00001">
    <property type="entry name" value="7tm_1"/>
    <property type="match status" value="1"/>
</dbReference>
<keyword evidence="5 13" id="KW-1133">Transmembrane helix</keyword>
<protein>
    <recommendedName>
        <fullName evidence="14">G-protein coupled receptors family 1 profile domain-containing protein</fullName>
    </recommendedName>
</protein>
<organism evidence="15 16">
    <name type="scientific">Strigamia maritima</name>
    <name type="common">European centipede</name>
    <name type="synonym">Geophilus maritimus</name>
    <dbReference type="NCBI Taxonomy" id="126957"/>
    <lineage>
        <taxon>Eukaryota</taxon>
        <taxon>Metazoa</taxon>
        <taxon>Ecdysozoa</taxon>
        <taxon>Arthropoda</taxon>
        <taxon>Myriapoda</taxon>
        <taxon>Chilopoda</taxon>
        <taxon>Pleurostigmophora</taxon>
        <taxon>Geophilomorpha</taxon>
        <taxon>Linotaeniidae</taxon>
        <taxon>Strigamia</taxon>
    </lineage>
</organism>
<evidence type="ECO:0000256" key="3">
    <source>
        <dbReference type="ARBA" id="ARBA00022475"/>
    </source>
</evidence>
<dbReference type="OMA" id="ITNRYYM"/>
<reference evidence="16" key="1">
    <citation type="submission" date="2011-05" db="EMBL/GenBank/DDBJ databases">
        <authorList>
            <person name="Richards S.R."/>
            <person name="Qu J."/>
            <person name="Jiang H."/>
            <person name="Jhangiani S.N."/>
            <person name="Agravi P."/>
            <person name="Goodspeed R."/>
            <person name="Gross S."/>
            <person name="Mandapat C."/>
            <person name="Jackson L."/>
            <person name="Mathew T."/>
            <person name="Pu L."/>
            <person name="Thornton R."/>
            <person name="Saada N."/>
            <person name="Wilczek-Boney K.B."/>
            <person name="Lee S."/>
            <person name="Kovar C."/>
            <person name="Wu Y."/>
            <person name="Scherer S.E."/>
            <person name="Worley K.C."/>
            <person name="Muzny D.M."/>
            <person name="Gibbs R."/>
        </authorList>
    </citation>
    <scope>NUCLEOTIDE SEQUENCE</scope>
    <source>
        <strain evidence="16">Brora</strain>
    </source>
</reference>
<evidence type="ECO:0000256" key="12">
    <source>
        <dbReference type="SAM" id="MobiDB-lite"/>
    </source>
</evidence>
<name>T1J4R3_STRMM</name>
<keyword evidence="3" id="KW-1003">Cell membrane</keyword>
<evidence type="ECO:0000313" key="16">
    <source>
        <dbReference type="Proteomes" id="UP000014500"/>
    </source>
</evidence>
<dbReference type="PROSITE" id="PS50262">
    <property type="entry name" value="G_PROTEIN_RECEP_F1_2"/>
    <property type="match status" value="1"/>
</dbReference>
<dbReference type="EnsemblMetazoa" id="SMAR008607-RA">
    <property type="protein sequence ID" value="SMAR008607-PA"/>
    <property type="gene ID" value="SMAR008607"/>
</dbReference>
<dbReference type="Gene3D" id="1.20.1070.10">
    <property type="entry name" value="Rhodopsin 7-helix transmembrane proteins"/>
    <property type="match status" value="2"/>
</dbReference>
<feature type="transmembrane region" description="Helical" evidence="13">
    <location>
        <begin position="150"/>
        <end position="175"/>
    </location>
</feature>
<dbReference type="PRINTS" id="PR00237">
    <property type="entry name" value="GPCRRHODOPSN"/>
</dbReference>
<dbReference type="PhylomeDB" id="T1J4R3"/>
<accession>T1J4R3</accession>
<keyword evidence="6 11" id="KW-0297">G-protein coupled receptor</keyword>
<keyword evidence="9 11" id="KW-0675">Receptor</keyword>
<evidence type="ECO:0000256" key="5">
    <source>
        <dbReference type="ARBA" id="ARBA00022989"/>
    </source>
</evidence>
<dbReference type="STRING" id="126957.T1J4R3"/>
<dbReference type="FunFam" id="1.20.1070.10:FF:000523">
    <property type="entry name" value="5-hydroxytryptamine receptor 2B"/>
    <property type="match status" value="1"/>
</dbReference>
<reference evidence="15" key="2">
    <citation type="submission" date="2015-02" db="UniProtKB">
        <authorList>
            <consortium name="EnsemblMetazoa"/>
        </authorList>
    </citation>
    <scope>IDENTIFICATION</scope>
</reference>
<proteinExistence type="inferred from homology"/>
<dbReference type="GO" id="GO:0005886">
    <property type="term" value="C:plasma membrane"/>
    <property type="evidence" value="ECO:0007669"/>
    <property type="project" value="UniProtKB-SubCell"/>
</dbReference>
<evidence type="ECO:0000256" key="9">
    <source>
        <dbReference type="ARBA" id="ARBA00023170"/>
    </source>
</evidence>
<feature type="transmembrane region" description="Helical" evidence="13">
    <location>
        <begin position="272"/>
        <end position="294"/>
    </location>
</feature>
<feature type="compositionally biased region" description="Polar residues" evidence="12">
    <location>
        <begin position="472"/>
        <end position="512"/>
    </location>
</feature>
<feature type="compositionally biased region" description="Polar residues" evidence="12">
    <location>
        <begin position="363"/>
        <end position="390"/>
    </location>
</feature>
<comment type="subcellular location">
    <subcellularLocation>
        <location evidence="1">Cell membrane</location>
        <topology evidence="1">Multi-pass membrane protein</topology>
    </subcellularLocation>
</comment>
<dbReference type="PROSITE" id="PS00237">
    <property type="entry name" value="G_PROTEIN_RECEP_F1_1"/>
    <property type="match status" value="1"/>
</dbReference>
<feature type="transmembrane region" description="Helical" evidence="13">
    <location>
        <begin position="187"/>
        <end position="209"/>
    </location>
</feature>
<feature type="compositionally biased region" description="Polar residues" evidence="12">
    <location>
        <begin position="1"/>
        <end position="11"/>
    </location>
</feature>
<dbReference type="AlphaFoldDB" id="T1J4R3"/>
<evidence type="ECO:0000256" key="10">
    <source>
        <dbReference type="ARBA" id="ARBA00023224"/>
    </source>
</evidence>
<feature type="domain" description="G-protein coupled receptors family 1 profile" evidence="14">
    <location>
        <begin position="130"/>
        <end position="588"/>
    </location>
</feature>
<feature type="transmembrane region" description="Helical" evidence="13">
    <location>
        <begin position="230"/>
        <end position="252"/>
    </location>
</feature>
<keyword evidence="16" id="KW-1185">Reference proteome</keyword>
<dbReference type="SMART" id="SM01381">
    <property type="entry name" value="7TM_GPCR_Srsx"/>
    <property type="match status" value="1"/>
</dbReference>
<feature type="region of interest" description="Disordered" evidence="12">
    <location>
        <begin position="354"/>
        <end position="390"/>
    </location>
</feature>
<evidence type="ECO:0000256" key="2">
    <source>
        <dbReference type="ARBA" id="ARBA00010663"/>
    </source>
</evidence>
<feature type="region of interest" description="Disordered" evidence="12">
    <location>
        <begin position="444"/>
        <end position="512"/>
    </location>
</feature>
<dbReference type="InterPro" id="IPR017452">
    <property type="entry name" value="GPCR_Rhodpsn_7TM"/>
</dbReference>
<evidence type="ECO:0000259" key="14">
    <source>
        <dbReference type="PROSITE" id="PS50262"/>
    </source>
</evidence>
<dbReference type="eggNOG" id="KOG3656">
    <property type="taxonomic scope" value="Eukaryota"/>
</dbReference>
<keyword evidence="7 13" id="KW-0472">Membrane</keyword>
<evidence type="ECO:0000256" key="6">
    <source>
        <dbReference type="ARBA" id="ARBA00023040"/>
    </source>
</evidence>
<feature type="compositionally biased region" description="Polar residues" evidence="12">
    <location>
        <begin position="444"/>
        <end position="458"/>
    </location>
</feature>
<dbReference type="PANTHER" id="PTHR24248">
    <property type="entry name" value="ADRENERGIC RECEPTOR-RELATED G-PROTEIN COUPLED RECEPTOR"/>
    <property type="match status" value="1"/>
</dbReference>
<dbReference type="HOGENOM" id="CLU_009579_11_3_1"/>
<feature type="transmembrane region" description="Helical" evidence="13">
    <location>
        <begin position="572"/>
        <end position="591"/>
    </location>
</feature>
<feature type="transmembrane region" description="Helical" evidence="13">
    <location>
        <begin position="534"/>
        <end position="552"/>
    </location>
</feature>
<evidence type="ECO:0000256" key="8">
    <source>
        <dbReference type="ARBA" id="ARBA00023157"/>
    </source>
</evidence>
<sequence length="611" mass="67393">MNQKPSQSLPSNPVGASRGDHARHPRIVGVAVLKKTLDRRVFVILLSHVIESEAKMANESSYNSVDDDRIPSDLQLSTVLATWIPDATVTRILQDAGGRGETETGWRIGDGGMGLAAIFTSLILVGTATGNILVCLAICLEKRLHNMTNYFLLSLAMTDLMVAVSVMPLGIITINEGYFPLPSICCFAWVLLDVLFCTCSIMHLCTISVDRYLSLRYPMRFGRIKTKRRVVLKICFVWILSIAMSLPIAILYARDEQFVLRNGACYLHDPMYVTIGSIVCFFIPLIVMMATYALTINLLNKKAVEVHAKSGSGTKWESGKTPLLSETTFSAHPVSSGAPAGIKRLLSKTYSSISSSTTETDMPGSSSSTGGANSLTATPQRNGDSSSSRSTMVEMHFPVAQLPARKEVHAIRKYSVKCKPHSKSPGHDQQELWLQLTTTRSGKDYTSTSVLRSTSNPDLSLMPPPDDAISVDNDSSLSTTSQSFRDQSGSVGSRQDAVSPQQTKHPRSSSQPCMRKWAARNGRFLRAERKASKVLGVVFFTFVMLWCPFFLLNLLSVCKECVKHISPPLQDTALWLGYASSMVNPIFYTAFNKTFRQTFVKILKCQWKEIK</sequence>
<evidence type="ECO:0000256" key="1">
    <source>
        <dbReference type="ARBA" id="ARBA00004651"/>
    </source>
</evidence>
<feature type="region of interest" description="Disordered" evidence="12">
    <location>
        <begin position="1"/>
        <end position="21"/>
    </location>
</feature>
<dbReference type="InterPro" id="IPR000276">
    <property type="entry name" value="GPCR_Rhodpsn"/>
</dbReference>
<evidence type="ECO:0000256" key="4">
    <source>
        <dbReference type="ARBA" id="ARBA00022692"/>
    </source>
</evidence>
<evidence type="ECO:0000256" key="7">
    <source>
        <dbReference type="ARBA" id="ARBA00023136"/>
    </source>
</evidence>
<evidence type="ECO:0000313" key="15">
    <source>
        <dbReference type="EnsemblMetazoa" id="SMAR008607-PA"/>
    </source>
</evidence>
<keyword evidence="8" id="KW-1015">Disulfide bond</keyword>
<dbReference type="Proteomes" id="UP000014500">
    <property type="component" value="Unassembled WGS sequence"/>
</dbReference>
<keyword evidence="10 11" id="KW-0807">Transducer</keyword>
<evidence type="ECO:0000256" key="13">
    <source>
        <dbReference type="SAM" id="Phobius"/>
    </source>
</evidence>
<dbReference type="GO" id="GO:0004930">
    <property type="term" value="F:G protein-coupled receptor activity"/>
    <property type="evidence" value="ECO:0007669"/>
    <property type="project" value="UniProtKB-KW"/>
</dbReference>
<feature type="transmembrane region" description="Helical" evidence="13">
    <location>
        <begin position="115"/>
        <end position="138"/>
    </location>
</feature>
<comment type="similarity">
    <text evidence="2 11">Belongs to the G-protein coupled receptor 1 family.</text>
</comment>
<dbReference type="SUPFAM" id="SSF81321">
    <property type="entry name" value="Family A G protein-coupled receptor-like"/>
    <property type="match status" value="1"/>
</dbReference>
<keyword evidence="4 11" id="KW-0812">Transmembrane</keyword>
<evidence type="ECO:0000256" key="11">
    <source>
        <dbReference type="RuleBase" id="RU000688"/>
    </source>
</evidence>
<dbReference type="EMBL" id="JH431849">
    <property type="status" value="NOT_ANNOTATED_CDS"/>
    <property type="molecule type" value="Genomic_DNA"/>
</dbReference>